<reference evidence="2 3" key="1">
    <citation type="submission" date="2024-05" db="EMBL/GenBank/DDBJ databases">
        <authorList>
            <person name="Duchaud E."/>
        </authorList>
    </citation>
    <scope>NUCLEOTIDE SEQUENCE [LARGE SCALE GENOMIC DNA]</scope>
    <source>
        <strain evidence="2">Ena-SAMPLE-TAB-13-05-2024-13:56:06:370-140305</strain>
    </source>
</reference>
<feature type="transmembrane region" description="Helical" evidence="1">
    <location>
        <begin position="76"/>
        <end position="93"/>
    </location>
</feature>
<proteinExistence type="predicted"/>
<organism evidence="2 3">
    <name type="scientific">Tenacibaculum vairaonense</name>
    <dbReference type="NCBI Taxonomy" id="3137860"/>
    <lineage>
        <taxon>Bacteria</taxon>
        <taxon>Pseudomonadati</taxon>
        <taxon>Bacteroidota</taxon>
        <taxon>Flavobacteriia</taxon>
        <taxon>Flavobacteriales</taxon>
        <taxon>Flavobacteriaceae</taxon>
        <taxon>Tenacibaculum</taxon>
    </lineage>
</organism>
<protein>
    <submittedName>
        <fullName evidence="2">Uncharacterized protein</fullName>
    </submittedName>
</protein>
<feature type="transmembrane region" description="Helical" evidence="1">
    <location>
        <begin position="46"/>
        <end position="64"/>
    </location>
</feature>
<evidence type="ECO:0000313" key="2">
    <source>
        <dbReference type="EMBL" id="CAL2105280.1"/>
    </source>
</evidence>
<accession>A0ABP1F4A8</accession>
<keyword evidence="1" id="KW-0472">Membrane</keyword>
<sequence length="209" mass="24584">MKKKSIKYLIIILINLIILTGLLAYWTDFIELKFNNWVRPIEFLKILGVSLLSIIGIKIAIRFFRKLNTSIRNRVIISSLLTISISSFLYFNYSKKIYQNRILNGRLRNELAMKIKPANGLAYGTKADNLTYKEYELLAKIKWFPRLQKNADSISYYYTYDGFLPDYSFDVSYSLPNNIEIDSTEFKYGKIKIDTIGNKKRITYSEYQQ</sequence>
<evidence type="ECO:0000256" key="1">
    <source>
        <dbReference type="SAM" id="Phobius"/>
    </source>
</evidence>
<name>A0ABP1F4A8_9FLAO</name>
<evidence type="ECO:0000313" key="3">
    <source>
        <dbReference type="Proteomes" id="UP001497602"/>
    </source>
</evidence>
<keyword evidence="1" id="KW-1133">Transmembrane helix</keyword>
<keyword evidence="3" id="KW-1185">Reference proteome</keyword>
<feature type="transmembrane region" description="Helical" evidence="1">
    <location>
        <begin position="7"/>
        <end position="26"/>
    </location>
</feature>
<comment type="caution">
    <text evidence="2">The sequence shown here is derived from an EMBL/GenBank/DDBJ whole genome shotgun (WGS) entry which is preliminary data.</text>
</comment>
<gene>
    <name evidence="2" type="ORF">T190115A13A_140047</name>
</gene>
<dbReference type="Proteomes" id="UP001497602">
    <property type="component" value="Unassembled WGS sequence"/>
</dbReference>
<keyword evidence="1" id="KW-0812">Transmembrane</keyword>
<dbReference type="EMBL" id="CAXJRC010000005">
    <property type="protein sequence ID" value="CAL2105280.1"/>
    <property type="molecule type" value="Genomic_DNA"/>
</dbReference>